<evidence type="ECO:0000256" key="4">
    <source>
        <dbReference type="ARBA" id="ARBA00022676"/>
    </source>
</evidence>
<dbReference type="PROSITE" id="PS50005">
    <property type="entry name" value="TPR"/>
    <property type="match status" value="3"/>
</dbReference>
<reference evidence="12" key="1">
    <citation type="submission" date="2018-02" db="EMBL/GenBank/DDBJ databases">
        <authorList>
            <person name="Moore K."/>
            <person name="Momper L."/>
        </authorList>
    </citation>
    <scope>NUCLEOTIDE SEQUENCE [LARGE SCALE GENOMIC DNA]</scope>
    <source>
        <strain evidence="12">ULC18</strain>
    </source>
</reference>
<dbReference type="GO" id="GO:0097363">
    <property type="term" value="F:protein O-acetylglucosaminyltransferase activity"/>
    <property type="evidence" value="ECO:0007669"/>
    <property type="project" value="UniProtKB-EC"/>
</dbReference>
<feature type="repeat" description="TPR" evidence="8">
    <location>
        <begin position="327"/>
        <end position="360"/>
    </location>
</feature>
<dbReference type="Gene3D" id="3.40.50.2000">
    <property type="entry name" value="Glycogen Phosphorylase B"/>
    <property type="match status" value="1"/>
</dbReference>
<evidence type="ECO:0000256" key="7">
    <source>
        <dbReference type="ARBA" id="ARBA00022803"/>
    </source>
</evidence>
<gene>
    <name evidence="11" type="ORF">C7B82_22735</name>
</gene>
<evidence type="ECO:0000256" key="3">
    <source>
        <dbReference type="ARBA" id="ARBA00011970"/>
    </source>
</evidence>
<dbReference type="SMART" id="SM00028">
    <property type="entry name" value="TPR"/>
    <property type="match status" value="7"/>
</dbReference>
<feature type="repeat" description="TPR" evidence="8">
    <location>
        <begin position="361"/>
        <end position="394"/>
    </location>
</feature>
<dbReference type="Proteomes" id="UP000239576">
    <property type="component" value="Unassembled WGS sequence"/>
</dbReference>
<dbReference type="SUPFAM" id="SSF53335">
    <property type="entry name" value="S-adenosyl-L-methionine-dependent methyltransferases"/>
    <property type="match status" value="1"/>
</dbReference>
<dbReference type="InterPro" id="IPR029063">
    <property type="entry name" value="SAM-dependent_MTases_sf"/>
</dbReference>
<proteinExistence type="inferred from homology"/>
<feature type="repeat" description="TPR" evidence="8">
    <location>
        <begin position="293"/>
        <end position="326"/>
    </location>
</feature>
<dbReference type="OrthoDB" id="146908at2"/>
<dbReference type="Gene3D" id="3.40.50.150">
    <property type="entry name" value="Vaccinia Virus protein VP39"/>
    <property type="match status" value="1"/>
</dbReference>
<keyword evidence="6" id="KW-0677">Repeat</keyword>
<keyword evidence="12" id="KW-1185">Reference proteome</keyword>
<dbReference type="EMBL" id="PVWK01000123">
    <property type="protein sequence ID" value="PSB25636.1"/>
    <property type="molecule type" value="Genomic_DNA"/>
</dbReference>
<dbReference type="Pfam" id="PF13844">
    <property type="entry name" value="Glyco_transf_41"/>
    <property type="match status" value="2"/>
</dbReference>
<dbReference type="CDD" id="cd02440">
    <property type="entry name" value="AdoMet_MTases"/>
    <property type="match status" value="1"/>
</dbReference>
<dbReference type="Gene3D" id="3.40.50.11380">
    <property type="match status" value="1"/>
</dbReference>
<dbReference type="GO" id="GO:0008757">
    <property type="term" value="F:S-adenosylmethionine-dependent methyltransferase activity"/>
    <property type="evidence" value="ECO:0007669"/>
    <property type="project" value="InterPro"/>
</dbReference>
<dbReference type="AlphaFoldDB" id="A0A2T1DYQ7"/>
<reference evidence="11 12" key="2">
    <citation type="submission" date="2018-03" db="EMBL/GenBank/DDBJ databases">
        <title>The ancient ancestry and fast evolution of plastids.</title>
        <authorList>
            <person name="Moore K.R."/>
            <person name="Magnabosco C."/>
            <person name="Momper L."/>
            <person name="Gold D.A."/>
            <person name="Bosak T."/>
            <person name="Fournier G.P."/>
        </authorList>
    </citation>
    <scope>NUCLEOTIDE SEQUENCE [LARGE SCALE GENOMIC DNA]</scope>
    <source>
        <strain evidence="11 12">ULC18</strain>
    </source>
</reference>
<organism evidence="11 12">
    <name type="scientific">Stenomitos frigidus ULC18</name>
    <dbReference type="NCBI Taxonomy" id="2107698"/>
    <lineage>
        <taxon>Bacteria</taxon>
        <taxon>Bacillati</taxon>
        <taxon>Cyanobacteriota</taxon>
        <taxon>Cyanophyceae</taxon>
        <taxon>Leptolyngbyales</taxon>
        <taxon>Leptolyngbyaceae</taxon>
        <taxon>Stenomitos</taxon>
    </lineage>
</organism>
<feature type="domain" description="O-GlcNAc transferase C-terminal" evidence="10">
    <location>
        <begin position="776"/>
        <end position="960"/>
    </location>
</feature>
<dbReference type="SUPFAM" id="SSF53756">
    <property type="entry name" value="UDP-Glycosyltransferase/glycogen phosphorylase"/>
    <property type="match status" value="1"/>
</dbReference>
<dbReference type="Gene3D" id="1.25.40.10">
    <property type="entry name" value="Tetratricopeptide repeat domain"/>
    <property type="match status" value="3"/>
</dbReference>
<evidence type="ECO:0000256" key="8">
    <source>
        <dbReference type="PROSITE-ProRule" id="PRU00339"/>
    </source>
</evidence>
<feature type="domain" description="Methyltransferase type 11" evidence="9">
    <location>
        <begin position="1046"/>
        <end position="1096"/>
    </location>
</feature>
<evidence type="ECO:0000259" key="10">
    <source>
        <dbReference type="Pfam" id="PF13844"/>
    </source>
</evidence>
<keyword evidence="5 11" id="KW-0808">Transferase</keyword>
<dbReference type="Pfam" id="PF13431">
    <property type="entry name" value="TPR_17"/>
    <property type="match status" value="1"/>
</dbReference>
<evidence type="ECO:0000256" key="1">
    <source>
        <dbReference type="ARBA" id="ARBA00004922"/>
    </source>
</evidence>
<feature type="domain" description="O-GlcNAc transferase C-terminal" evidence="10">
    <location>
        <begin position="615"/>
        <end position="761"/>
    </location>
</feature>
<dbReference type="InterPro" id="IPR051939">
    <property type="entry name" value="Glycosyltr_41/O-GlcNAc_trsf"/>
</dbReference>
<dbReference type="PANTHER" id="PTHR44835">
    <property type="entry name" value="UDP-N-ACETYLGLUCOSAMINE--PEPTIDE N-ACETYLGLUCOSAMINYLTRANSFERASE SPINDLY-RELATED"/>
    <property type="match status" value="1"/>
</dbReference>
<evidence type="ECO:0000256" key="5">
    <source>
        <dbReference type="ARBA" id="ARBA00022679"/>
    </source>
</evidence>
<dbReference type="Pfam" id="PF13414">
    <property type="entry name" value="TPR_11"/>
    <property type="match status" value="1"/>
</dbReference>
<evidence type="ECO:0000256" key="6">
    <source>
        <dbReference type="ARBA" id="ARBA00022737"/>
    </source>
</evidence>
<evidence type="ECO:0000256" key="2">
    <source>
        <dbReference type="ARBA" id="ARBA00005386"/>
    </source>
</evidence>
<accession>A0A2T1DYQ7</accession>
<dbReference type="InterPro" id="IPR029489">
    <property type="entry name" value="OGT/SEC/SPY_C"/>
</dbReference>
<protein>
    <recommendedName>
        <fullName evidence="3">protein O-GlcNAc transferase</fullName>
        <ecNumber evidence="3">2.4.1.255</ecNumber>
    </recommendedName>
</protein>
<sequence>MDIQQFVAHLSLLEQNWQNSPLNSLEPQFHRLLEQTASLTSAPMLRLLNDATSALAPGEVYCEVGCQQGINLIGALLHQPQCMAYAVEDVTRPNFRQASIDCLFENLTAFGLEEQVLFCGQSCEEFFAELRELGSDDRIGVYVYCGETDYRSQMLGLMLAQSFLADQSVVLISQGALNTVRQATWDFLAAYPQARLLHDPLNETQNQLTEDDLHQQDWLLLSWDASQPRAQDEFDWQHYRDRVVIDALCQLLVQQPIDHETLRKEAVQLHLEGQLTEAEQRYRTILECDQQNAEIWFNLGMLYHLAENNAAALEALQQSLTLQPKNALAYHISGLVLERMDRLSEAVAAYQQAIALDAAYIDTLYRLGNLLVQNGAFSQAEALFRQAIAVAPNEFTGHLSLGDALMAQQKPESATVAYRQALMLKQRDPDILQKIGEAYAAAGDSANAHNYFAHAFNRAGNPEAAIEAFQSSLALAAGTVHDYLTLGDCYQLCGQLVAAIDCIYAAANLEPDDPFLQVLPQLVLPPLYRSVEEMSTYYQRFKTGLTIAKQHVEWAEARQETISFKSIPILGTFYLAYQAVNVRDLQALYGQLLQRAMRASHPNWLTPLAMPPIPEGGKIRIGYLADSMGTNSMSHWALGWLQHHDRSRFEIYCYNTGSTSNRRTEQFKALSDVYRYIPNDLQALGQQLLADNLHILVFLAIGTHKPTAMTACLRLAPVQCSTWGHPVTSGIPTIDYYLSGALIEPDNAQEHYTERLIRLPNLGISYPQPIIPAPTKTRADFGIDAQAVLYMSCQMLIKYLPQHDGLFAAIAQRVPQAKFVFIIRSTVTHRSSRSLEHQFRQRLQQAFVAVGLDSDDYCVFLPGQNWEDYTSLLLDADVFLDTPDFSGGHTTFDAIACNLPIVSHAGEFMRGRQSCGMLTMMGITETIAQNEAEYVEIAVRLGLKPEWRQAIAQQMSERQHRLFNDTDCVRGLEQFYQQVVATKLAQQHVGSAAAMISETQTVTATKLVLHVGCEHYNPAALPEPLRTPDWREVRLDIDPSVKPDLIGSMTDMSAVLNESVDAVYSSHNLKHLYAHEVPIALAEFYRVLKPGGFVLITLPDIQAVAQHVAQGNLEEPLYGSSVGPSSAIDILYGWRTAIANGNHSMAHRTAFTAKTLCQKLEQTGFHQLESYTDRLNLWAKGYK</sequence>
<evidence type="ECO:0000313" key="12">
    <source>
        <dbReference type="Proteomes" id="UP000239576"/>
    </source>
</evidence>
<dbReference type="RefSeq" id="WP_106258848.1">
    <property type="nucleotide sequence ID" value="NZ_CAWNSW010000161.1"/>
</dbReference>
<dbReference type="PANTHER" id="PTHR44835:SF1">
    <property type="entry name" value="PROTEIN O-GLCNAC TRANSFERASE"/>
    <property type="match status" value="1"/>
</dbReference>
<keyword evidence="7 8" id="KW-0802">TPR repeat</keyword>
<name>A0A2T1DYQ7_9CYAN</name>
<dbReference type="EC" id="2.4.1.255" evidence="3"/>
<dbReference type="InterPro" id="IPR013216">
    <property type="entry name" value="Methyltransf_11"/>
</dbReference>
<dbReference type="Pfam" id="PF08241">
    <property type="entry name" value="Methyltransf_11"/>
    <property type="match status" value="1"/>
</dbReference>
<dbReference type="SUPFAM" id="SSF48452">
    <property type="entry name" value="TPR-like"/>
    <property type="match status" value="2"/>
</dbReference>
<dbReference type="InterPro" id="IPR011990">
    <property type="entry name" value="TPR-like_helical_dom_sf"/>
</dbReference>
<comment type="similarity">
    <text evidence="2">Belongs to the glycosyltransferase 41 family. O-GlcNAc transferase subfamily.</text>
</comment>
<dbReference type="InterPro" id="IPR019734">
    <property type="entry name" value="TPR_rpt"/>
</dbReference>
<comment type="pathway">
    <text evidence="1">Protein modification; protein glycosylation.</text>
</comment>
<evidence type="ECO:0000259" key="9">
    <source>
        <dbReference type="Pfam" id="PF08241"/>
    </source>
</evidence>
<comment type="caution">
    <text evidence="11">The sequence shown here is derived from an EMBL/GenBank/DDBJ whole genome shotgun (WGS) entry which is preliminary data.</text>
</comment>
<evidence type="ECO:0000313" key="11">
    <source>
        <dbReference type="EMBL" id="PSB25636.1"/>
    </source>
</evidence>
<keyword evidence="4" id="KW-0328">Glycosyltransferase</keyword>